<dbReference type="Pfam" id="PF00249">
    <property type="entry name" value="Myb_DNA-binding"/>
    <property type="match status" value="1"/>
</dbReference>
<reference evidence="9" key="1">
    <citation type="journal article" date="2023" name="GigaByte">
        <title>Genome assembly of the bearded iris, Iris pallida Lam.</title>
        <authorList>
            <person name="Bruccoleri R.E."/>
            <person name="Oakeley E.J."/>
            <person name="Faust A.M.E."/>
            <person name="Altorfer M."/>
            <person name="Dessus-Babus S."/>
            <person name="Burckhardt D."/>
            <person name="Oertli M."/>
            <person name="Naumann U."/>
            <person name="Petersen F."/>
            <person name="Wong J."/>
        </authorList>
    </citation>
    <scope>NUCLEOTIDE SEQUENCE</scope>
    <source>
        <strain evidence="9">GSM-AAB239-AS_SAM_17_03QT</strain>
    </source>
</reference>
<feature type="domain" description="MYB-CC type transcription factor LHEQLE-containing" evidence="8">
    <location>
        <begin position="103"/>
        <end position="146"/>
    </location>
</feature>
<dbReference type="Proteomes" id="UP001140949">
    <property type="component" value="Unassembled WGS sequence"/>
</dbReference>
<evidence type="ECO:0000256" key="3">
    <source>
        <dbReference type="ARBA" id="ARBA00023125"/>
    </source>
</evidence>
<sequence length="258" mass="29373">MEDDNLVLDSPLETSGKYRMKWTPELHNSFEEAVNQLGGPDRATPKGIFKAMSLPGLTIAHVKSHLQKYRMSNFVLETSDRGKPESRTISEILPNFYAASRFQMKEALQMHLKEQNRLQDQLEAQRCLKIKIELQGRYLEKIVEEYRDSNYSNCKSTWPLPPALPSLMELSESHSTKCGSDSEEISQSIHRIPYRQEKLLFGDVKRQIAAGHEITQLGFSYDESHDSSLSNSSPTVSHPFKRSRVGKDVLQPSLGVHL</sequence>
<evidence type="ECO:0000313" key="10">
    <source>
        <dbReference type="Proteomes" id="UP001140949"/>
    </source>
</evidence>
<evidence type="ECO:0000256" key="4">
    <source>
        <dbReference type="ARBA" id="ARBA00023163"/>
    </source>
</evidence>
<name>A0AAX6G2Z5_IRIPA</name>
<dbReference type="InterPro" id="IPR009057">
    <property type="entry name" value="Homeodomain-like_sf"/>
</dbReference>
<accession>A0AAX6G2Z5</accession>
<evidence type="ECO:0000259" key="7">
    <source>
        <dbReference type="Pfam" id="PF00249"/>
    </source>
</evidence>
<keyword evidence="3" id="KW-0238">DNA-binding</keyword>
<gene>
    <name evidence="9" type="ORF">M6B38_387145</name>
</gene>
<keyword evidence="2" id="KW-0805">Transcription regulation</keyword>
<keyword evidence="5" id="KW-0539">Nucleus</keyword>
<dbReference type="PANTHER" id="PTHR31499:SF79">
    <property type="entry name" value="HTH MYB-TYPE DOMAIN-CONTAINING PROTEIN"/>
    <property type="match status" value="1"/>
</dbReference>
<dbReference type="PANTHER" id="PTHR31499">
    <property type="entry name" value="MYB FAMILY TRANSCRIPTION FACTOR PHL11"/>
    <property type="match status" value="1"/>
</dbReference>
<protein>
    <submittedName>
        <fullName evidence="9">Myb family transcription factor PHL7-like</fullName>
    </submittedName>
</protein>
<comment type="caution">
    <text evidence="9">The sequence shown here is derived from an EMBL/GenBank/DDBJ whole genome shotgun (WGS) entry which is preliminary data.</text>
</comment>
<evidence type="ECO:0000256" key="5">
    <source>
        <dbReference type="ARBA" id="ARBA00023242"/>
    </source>
</evidence>
<dbReference type="Pfam" id="PF14379">
    <property type="entry name" value="Myb_CC_LHEQLE"/>
    <property type="match status" value="1"/>
</dbReference>
<dbReference type="Gene3D" id="1.10.10.60">
    <property type="entry name" value="Homeodomain-like"/>
    <property type="match status" value="1"/>
</dbReference>
<comment type="subcellular location">
    <subcellularLocation>
        <location evidence="1">Nucleus</location>
    </subcellularLocation>
</comment>
<dbReference type="GO" id="GO:0003677">
    <property type="term" value="F:DNA binding"/>
    <property type="evidence" value="ECO:0007669"/>
    <property type="project" value="UniProtKB-KW"/>
</dbReference>
<evidence type="ECO:0000259" key="8">
    <source>
        <dbReference type="Pfam" id="PF14379"/>
    </source>
</evidence>
<proteinExistence type="predicted"/>
<evidence type="ECO:0000256" key="6">
    <source>
        <dbReference type="SAM" id="MobiDB-lite"/>
    </source>
</evidence>
<keyword evidence="10" id="KW-1185">Reference proteome</keyword>
<feature type="domain" description="Myb-like" evidence="7">
    <location>
        <begin position="19"/>
        <end position="70"/>
    </location>
</feature>
<dbReference type="GO" id="GO:0003700">
    <property type="term" value="F:DNA-binding transcription factor activity"/>
    <property type="evidence" value="ECO:0007669"/>
    <property type="project" value="InterPro"/>
</dbReference>
<dbReference type="EMBL" id="JANAVB010023997">
    <property type="protein sequence ID" value="KAJ6822698.1"/>
    <property type="molecule type" value="Genomic_DNA"/>
</dbReference>
<dbReference type="GO" id="GO:0005634">
    <property type="term" value="C:nucleus"/>
    <property type="evidence" value="ECO:0007669"/>
    <property type="project" value="UniProtKB-SubCell"/>
</dbReference>
<dbReference type="InterPro" id="IPR006447">
    <property type="entry name" value="Myb_dom_plants"/>
</dbReference>
<dbReference type="FunFam" id="1.10.10.60:FF:000007">
    <property type="entry name" value="Two-component response regulator"/>
    <property type="match status" value="1"/>
</dbReference>
<reference evidence="9" key="2">
    <citation type="submission" date="2023-04" db="EMBL/GenBank/DDBJ databases">
        <authorList>
            <person name="Bruccoleri R.E."/>
            <person name="Oakeley E.J."/>
            <person name="Faust A.-M."/>
            <person name="Dessus-Babus S."/>
            <person name="Altorfer M."/>
            <person name="Burckhardt D."/>
            <person name="Oertli M."/>
            <person name="Naumann U."/>
            <person name="Petersen F."/>
            <person name="Wong J."/>
        </authorList>
    </citation>
    <scope>NUCLEOTIDE SEQUENCE</scope>
    <source>
        <strain evidence="9">GSM-AAB239-AS_SAM_17_03QT</strain>
        <tissue evidence="9">Leaf</tissue>
    </source>
</reference>
<dbReference type="NCBIfam" id="TIGR01557">
    <property type="entry name" value="myb_SHAQKYF"/>
    <property type="match status" value="1"/>
</dbReference>
<organism evidence="9 10">
    <name type="scientific">Iris pallida</name>
    <name type="common">Sweet iris</name>
    <dbReference type="NCBI Taxonomy" id="29817"/>
    <lineage>
        <taxon>Eukaryota</taxon>
        <taxon>Viridiplantae</taxon>
        <taxon>Streptophyta</taxon>
        <taxon>Embryophyta</taxon>
        <taxon>Tracheophyta</taxon>
        <taxon>Spermatophyta</taxon>
        <taxon>Magnoliopsida</taxon>
        <taxon>Liliopsida</taxon>
        <taxon>Asparagales</taxon>
        <taxon>Iridaceae</taxon>
        <taxon>Iridoideae</taxon>
        <taxon>Irideae</taxon>
        <taxon>Iris</taxon>
    </lineage>
</organism>
<evidence type="ECO:0000313" key="9">
    <source>
        <dbReference type="EMBL" id="KAJ6822698.1"/>
    </source>
</evidence>
<feature type="region of interest" description="Disordered" evidence="6">
    <location>
        <begin position="225"/>
        <end position="244"/>
    </location>
</feature>
<dbReference type="SUPFAM" id="SSF46689">
    <property type="entry name" value="Homeodomain-like"/>
    <property type="match status" value="1"/>
</dbReference>
<evidence type="ECO:0000256" key="2">
    <source>
        <dbReference type="ARBA" id="ARBA00023015"/>
    </source>
</evidence>
<dbReference type="InterPro" id="IPR046955">
    <property type="entry name" value="PHR1-like"/>
</dbReference>
<dbReference type="InterPro" id="IPR001005">
    <property type="entry name" value="SANT/Myb"/>
</dbReference>
<dbReference type="AlphaFoldDB" id="A0AAX6G2Z5"/>
<keyword evidence="4" id="KW-0804">Transcription</keyword>
<dbReference type="InterPro" id="IPR025756">
    <property type="entry name" value="Myb_CC_LHEQLE"/>
</dbReference>
<evidence type="ECO:0000256" key="1">
    <source>
        <dbReference type="ARBA" id="ARBA00004123"/>
    </source>
</evidence>